<dbReference type="KEGG" id="lal:AT746_12210"/>
<dbReference type="Proteomes" id="UP000068447">
    <property type="component" value="Chromosome"/>
</dbReference>
<sequence>MKPADIYQLIDAEHEGRACKDLDDKACDQVPGNFLVITACLVLTKLGDLLASPKIVLTWLLGSIGAPAAIISMLVPIRESGSLIPQLAIGAWVRRHPKRKAFWLIGSLIQGVAVTCMALAIWVLAPVQAGIAVLLLLVIFSLARGMCSVTIKDIQGKTIPKQRRGRLSGIATTVSGLITVVISLAFFAGSEDPTVTFYNLLLILAGLLWIFATVIFMLVEEQPGETSGGKNAIKEGWKNLSLMKTDTDFRHFVISRALLMGSALASPFILLLAQQKASSPGLFASFLLASSLGASLSASIWGFMADTSSRQVMFRGGLIAALCCLGLFAVEILIQDPNLYLYAVFYFVLSVAHSGVRIGRQTYLVDMAGGVKRTDYVSVSNSLIGVLLLLFGALTSLIASYSLPAVVLILGISGLLGAISTWNMKEVER</sequence>
<dbReference type="PANTHER" id="PTHR23526">
    <property type="entry name" value="INTEGRAL MEMBRANE TRANSPORT PROTEIN-RELATED"/>
    <property type="match status" value="1"/>
</dbReference>
<keyword evidence="2 4" id="KW-1133">Transmembrane helix</keyword>
<feature type="transmembrane region" description="Helical" evidence="4">
    <location>
        <begin position="405"/>
        <end position="424"/>
    </location>
</feature>
<dbReference type="OrthoDB" id="1117124at2"/>
<dbReference type="InterPro" id="IPR011701">
    <property type="entry name" value="MFS"/>
</dbReference>
<feature type="transmembrane region" description="Helical" evidence="4">
    <location>
        <begin position="281"/>
        <end position="304"/>
    </location>
</feature>
<evidence type="ECO:0000256" key="1">
    <source>
        <dbReference type="ARBA" id="ARBA00022692"/>
    </source>
</evidence>
<feature type="transmembrane region" description="Helical" evidence="4">
    <location>
        <begin position="316"/>
        <end position="334"/>
    </location>
</feature>
<keyword evidence="6" id="KW-1185">Reference proteome</keyword>
<dbReference type="Gene3D" id="1.20.1250.20">
    <property type="entry name" value="MFS general substrate transporter like domains"/>
    <property type="match status" value="2"/>
</dbReference>
<keyword evidence="1 4" id="KW-0812">Transmembrane</keyword>
<feature type="transmembrane region" description="Helical" evidence="4">
    <location>
        <begin position="253"/>
        <end position="275"/>
    </location>
</feature>
<keyword evidence="3 4" id="KW-0472">Membrane</keyword>
<dbReference type="Pfam" id="PF07690">
    <property type="entry name" value="MFS_1"/>
    <property type="match status" value="1"/>
</dbReference>
<protein>
    <submittedName>
        <fullName evidence="5">MFS transporter</fullName>
    </submittedName>
</protein>
<gene>
    <name evidence="5" type="ORF">AT746_12210</name>
</gene>
<feature type="transmembrane region" description="Helical" evidence="4">
    <location>
        <begin position="56"/>
        <end position="77"/>
    </location>
</feature>
<reference evidence="5 6" key="1">
    <citation type="submission" date="2015-12" db="EMBL/GenBank/DDBJ databases">
        <title>Complete genome of Lacimicrobium alkaliphilum KCTC 32984.</title>
        <authorList>
            <person name="Kim S.-G."/>
            <person name="Lee Y.-J."/>
        </authorList>
    </citation>
    <scope>NUCLEOTIDE SEQUENCE [LARGE SCALE GENOMIC DNA]</scope>
    <source>
        <strain evidence="5 6">YelD216</strain>
    </source>
</reference>
<name>A0A0U2PHF7_9ALTE</name>
<organism evidence="5 6">
    <name type="scientific">Lacimicrobium alkaliphilum</name>
    <dbReference type="NCBI Taxonomy" id="1526571"/>
    <lineage>
        <taxon>Bacteria</taxon>
        <taxon>Pseudomonadati</taxon>
        <taxon>Pseudomonadota</taxon>
        <taxon>Gammaproteobacteria</taxon>
        <taxon>Alteromonadales</taxon>
        <taxon>Alteromonadaceae</taxon>
        <taxon>Lacimicrobium</taxon>
    </lineage>
</organism>
<evidence type="ECO:0000256" key="3">
    <source>
        <dbReference type="ARBA" id="ARBA00023136"/>
    </source>
</evidence>
<evidence type="ECO:0000256" key="4">
    <source>
        <dbReference type="SAM" id="Phobius"/>
    </source>
</evidence>
<dbReference type="RefSeq" id="WP_062480699.1">
    <property type="nucleotide sequence ID" value="NZ_CP013650.1"/>
</dbReference>
<dbReference type="PANTHER" id="PTHR23526:SF2">
    <property type="entry name" value="MAJOR FACILITATOR SUPERFAMILY (MFS) PROFILE DOMAIN-CONTAINING PROTEIN"/>
    <property type="match status" value="1"/>
</dbReference>
<dbReference type="AlphaFoldDB" id="A0A0U2PHF7"/>
<dbReference type="InterPro" id="IPR036259">
    <property type="entry name" value="MFS_trans_sf"/>
</dbReference>
<feature type="transmembrane region" description="Helical" evidence="4">
    <location>
        <begin position="167"/>
        <end position="189"/>
    </location>
</feature>
<evidence type="ECO:0000313" key="6">
    <source>
        <dbReference type="Proteomes" id="UP000068447"/>
    </source>
</evidence>
<evidence type="ECO:0000313" key="5">
    <source>
        <dbReference type="EMBL" id="ALS98957.1"/>
    </source>
</evidence>
<dbReference type="InterPro" id="IPR052528">
    <property type="entry name" value="Sugar_transport-like"/>
</dbReference>
<feature type="transmembrane region" description="Helical" evidence="4">
    <location>
        <begin position="379"/>
        <end position="399"/>
    </location>
</feature>
<proteinExistence type="predicted"/>
<feature type="transmembrane region" description="Helical" evidence="4">
    <location>
        <begin position="340"/>
        <end position="358"/>
    </location>
</feature>
<dbReference type="GO" id="GO:0022857">
    <property type="term" value="F:transmembrane transporter activity"/>
    <property type="evidence" value="ECO:0007669"/>
    <property type="project" value="InterPro"/>
</dbReference>
<accession>A0A0U2PHF7</accession>
<feature type="transmembrane region" description="Helical" evidence="4">
    <location>
        <begin position="101"/>
        <end position="123"/>
    </location>
</feature>
<feature type="transmembrane region" description="Helical" evidence="4">
    <location>
        <begin position="195"/>
        <end position="219"/>
    </location>
</feature>
<feature type="transmembrane region" description="Helical" evidence="4">
    <location>
        <begin position="129"/>
        <end position="147"/>
    </location>
</feature>
<dbReference type="EMBL" id="CP013650">
    <property type="protein sequence ID" value="ALS98957.1"/>
    <property type="molecule type" value="Genomic_DNA"/>
</dbReference>
<evidence type="ECO:0000256" key="2">
    <source>
        <dbReference type="ARBA" id="ARBA00022989"/>
    </source>
</evidence>
<dbReference type="SUPFAM" id="SSF103473">
    <property type="entry name" value="MFS general substrate transporter"/>
    <property type="match status" value="1"/>
</dbReference>